<dbReference type="EMBL" id="KZ454987">
    <property type="protein sequence ID" value="PKI85514.1"/>
    <property type="molecule type" value="Genomic_DNA"/>
</dbReference>
<dbReference type="STRING" id="2020962.A0A2N1JG30"/>
<evidence type="ECO:0000256" key="3">
    <source>
        <dbReference type="SAM" id="Phobius"/>
    </source>
</evidence>
<dbReference type="InterPro" id="IPR029058">
    <property type="entry name" value="AB_hydrolase_fold"/>
</dbReference>
<evidence type="ECO:0000256" key="2">
    <source>
        <dbReference type="ARBA" id="ARBA00048461"/>
    </source>
</evidence>
<dbReference type="Proteomes" id="UP000232875">
    <property type="component" value="Unassembled WGS sequence"/>
</dbReference>
<dbReference type="GO" id="GO:0006629">
    <property type="term" value="P:lipid metabolic process"/>
    <property type="evidence" value="ECO:0007669"/>
    <property type="project" value="InterPro"/>
</dbReference>
<accession>A0A2N1JG30</accession>
<dbReference type="Gene3D" id="3.40.50.1820">
    <property type="entry name" value="alpha/beta hydrolase"/>
    <property type="match status" value="1"/>
</dbReference>
<keyword evidence="3" id="KW-0472">Membrane</keyword>
<dbReference type="OrthoDB" id="9974421at2759"/>
<dbReference type="SUPFAM" id="SSF53474">
    <property type="entry name" value="alpha/beta-Hydrolases"/>
    <property type="match status" value="1"/>
</dbReference>
<protein>
    <recommendedName>
        <fullName evidence="4">Partial AB-hydrolase lipase domain-containing protein</fullName>
    </recommendedName>
</protein>
<keyword evidence="3" id="KW-1133">Transmembrane helix</keyword>
<name>A0A2N1JG30_9BASI</name>
<sequence length="508" mass="58368">MGTRASLRPLQNGCEEMADTESTIRNTLLNASRDSISRPNSSLSMRVVRVDSVESEELEMTSIYRHVPNTFNDSETMPLINDMPDPARQCTESRREYAFISLSFLINQTTAVLISSVILVATVAMGLCSRFIHAIPDMLLSKQRPKPLWDNPERWRSEELVKNTQYYAENCGFFIVDEQAETQDGYYLCMHRVECKTDTAKNGPGKGFPVLIMHGLFQSSGSFVTSEERSLAFWLAAKGYQVYMGNNRAAFDMGHRTHSRYSPAFWDYNIHDLALYDLPAMVDFVRHKTEHDKIAYIGHSQGNAIMFLALSRWFVPALADRISYFAALAPAVYSGPLTKKFPLKYLSKLDWLAWRRLFGVCDFIPLMKFSYDWTPATPYAALGYQMFAYLFEWTDTNWLLRRKGKMFRFTPQPTSSASMFWWAGKNGFAERGCLFAQDTQWYDERFPPAALFGGGADRLVLTEPLLEHFDKYEHQANLIRIKIQPGAEHCDHYWSADAVEWCFNDILE</sequence>
<dbReference type="AlphaFoldDB" id="A0A2N1JG30"/>
<feature type="domain" description="Partial AB-hydrolase lipase" evidence="4">
    <location>
        <begin position="164"/>
        <end position="226"/>
    </location>
</feature>
<comment type="catalytic activity">
    <reaction evidence="1">
        <text>a diacylglycerol + H2O = a monoacylglycerol + a fatty acid + H(+)</text>
        <dbReference type="Rhea" id="RHEA:32731"/>
        <dbReference type="ChEBI" id="CHEBI:15377"/>
        <dbReference type="ChEBI" id="CHEBI:15378"/>
        <dbReference type="ChEBI" id="CHEBI:17408"/>
        <dbReference type="ChEBI" id="CHEBI:18035"/>
        <dbReference type="ChEBI" id="CHEBI:28868"/>
    </reaction>
</comment>
<keyword evidence="6" id="KW-1185">Reference proteome</keyword>
<evidence type="ECO:0000259" key="4">
    <source>
        <dbReference type="Pfam" id="PF04083"/>
    </source>
</evidence>
<evidence type="ECO:0000256" key="1">
    <source>
        <dbReference type="ARBA" id="ARBA00047591"/>
    </source>
</evidence>
<comment type="catalytic activity">
    <reaction evidence="2">
        <text>a monoacylglycerol + H2O = glycerol + a fatty acid + H(+)</text>
        <dbReference type="Rhea" id="RHEA:15245"/>
        <dbReference type="ChEBI" id="CHEBI:15377"/>
        <dbReference type="ChEBI" id="CHEBI:15378"/>
        <dbReference type="ChEBI" id="CHEBI:17408"/>
        <dbReference type="ChEBI" id="CHEBI:17754"/>
        <dbReference type="ChEBI" id="CHEBI:28868"/>
    </reaction>
</comment>
<dbReference type="PANTHER" id="PTHR11005">
    <property type="entry name" value="LYSOSOMAL ACID LIPASE-RELATED"/>
    <property type="match status" value="1"/>
</dbReference>
<proteinExistence type="predicted"/>
<dbReference type="InterPro" id="IPR006693">
    <property type="entry name" value="AB_hydrolase_lipase"/>
</dbReference>
<dbReference type="Pfam" id="PF04083">
    <property type="entry name" value="Abhydro_lipase"/>
    <property type="match status" value="1"/>
</dbReference>
<evidence type="ECO:0000313" key="5">
    <source>
        <dbReference type="EMBL" id="PKI85514.1"/>
    </source>
</evidence>
<feature type="transmembrane region" description="Helical" evidence="3">
    <location>
        <begin position="104"/>
        <end position="127"/>
    </location>
</feature>
<keyword evidence="3" id="KW-0812">Transmembrane</keyword>
<reference evidence="5 6" key="1">
    <citation type="submission" date="2017-10" db="EMBL/GenBank/DDBJ databases">
        <title>A novel species of cold-tolerant Malassezia isolated from bats.</title>
        <authorList>
            <person name="Lorch J.M."/>
            <person name="Palmer J.M."/>
            <person name="Vanderwolf K.J."/>
            <person name="Schmidt K.Z."/>
            <person name="Verant M.L."/>
            <person name="Weller T.J."/>
            <person name="Blehert D.S."/>
        </authorList>
    </citation>
    <scope>NUCLEOTIDE SEQUENCE [LARGE SCALE GENOMIC DNA]</scope>
    <source>
        <strain evidence="5 6">NWHC:44797-103</strain>
    </source>
</reference>
<evidence type="ECO:0000313" key="6">
    <source>
        <dbReference type="Proteomes" id="UP000232875"/>
    </source>
</evidence>
<organism evidence="5 6">
    <name type="scientific">Malassezia vespertilionis</name>
    <dbReference type="NCBI Taxonomy" id="2020962"/>
    <lineage>
        <taxon>Eukaryota</taxon>
        <taxon>Fungi</taxon>
        <taxon>Dikarya</taxon>
        <taxon>Basidiomycota</taxon>
        <taxon>Ustilaginomycotina</taxon>
        <taxon>Malasseziomycetes</taxon>
        <taxon>Malasseziales</taxon>
        <taxon>Malasseziaceae</taxon>
        <taxon>Malassezia</taxon>
    </lineage>
</organism>
<gene>
    <name evidence="5" type="ORF">MVES_000588</name>
</gene>